<feature type="chain" id="PRO_5043593951" evidence="1">
    <location>
        <begin position="26"/>
        <end position="292"/>
    </location>
</feature>
<evidence type="ECO:0000313" key="3">
    <source>
        <dbReference type="EMBL" id="XBY43584.1"/>
    </source>
</evidence>
<protein>
    <submittedName>
        <fullName evidence="3">ABC transporter substrate-binding protein</fullName>
    </submittedName>
</protein>
<dbReference type="KEGG" id="mflg:ABS361_16055"/>
<gene>
    <name evidence="3" type="ORF">ABS361_16055</name>
</gene>
<evidence type="ECO:0000256" key="1">
    <source>
        <dbReference type="SAM" id="SignalP"/>
    </source>
</evidence>
<keyword evidence="1" id="KW-0732">Signal</keyword>
<dbReference type="AlphaFoldDB" id="A0AAU7X6V4"/>
<evidence type="ECO:0000259" key="2">
    <source>
        <dbReference type="PROSITE" id="PS50983"/>
    </source>
</evidence>
<dbReference type="SUPFAM" id="SSF53807">
    <property type="entry name" value="Helical backbone' metal receptor"/>
    <property type="match status" value="1"/>
</dbReference>
<feature type="domain" description="Fe/B12 periplasmic-binding" evidence="2">
    <location>
        <begin position="38"/>
        <end position="292"/>
    </location>
</feature>
<dbReference type="Pfam" id="PF01497">
    <property type="entry name" value="Peripla_BP_2"/>
    <property type="match status" value="1"/>
</dbReference>
<name>A0AAU7X6V4_9HYPH</name>
<reference evidence="3" key="1">
    <citation type="submission" date="2024-06" db="EMBL/GenBank/DDBJ databases">
        <title>Methylostella associata gen. nov., sp. nov., a novel Ancalomicrobiaceae-affiliated facultatively methylotrophic bacteria that feed on methanotrophs of the genus Methylococcus.</title>
        <authorList>
            <person name="Saltykova V."/>
            <person name="Danilova O.V."/>
            <person name="Oshkin I.Y."/>
            <person name="Belova S.E."/>
            <person name="Pimenov N.V."/>
            <person name="Dedysh S.N."/>
        </authorList>
    </citation>
    <scope>NUCLEOTIDE SEQUENCE</scope>
    <source>
        <strain evidence="3">S20</strain>
    </source>
</reference>
<accession>A0AAU7X6V4</accession>
<organism evidence="3">
    <name type="scientific">Methyloraptor flagellatus</name>
    <dbReference type="NCBI Taxonomy" id="3162530"/>
    <lineage>
        <taxon>Bacteria</taxon>
        <taxon>Pseudomonadati</taxon>
        <taxon>Pseudomonadota</taxon>
        <taxon>Alphaproteobacteria</taxon>
        <taxon>Hyphomicrobiales</taxon>
        <taxon>Ancalomicrobiaceae</taxon>
        <taxon>Methyloraptor</taxon>
    </lineage>
</organism>
<feature type="signal peptide" evidence="1">
    <location>
        <begin position="1"/>
        <end position="25"/>
    </location>
</feature>
<dbReference type="PANTHER" id="PTHR30535:SF4">
    <property type="entry name" value="HEMIN-BINDING PERIPLASMIC PROTEIN HMUT"/>
    <property type="match status" value="1"/>
</dbReference>
<dbReference type="EMBL" id="CP158568">
    <property type="protein sequence ID" value="XBY43584.1"/>
    <property type="molecule type" value="Genomic_DNA"/>
</dbReference>
<proteinExistence type="predicted"/>
<dbReference type="InterPro" id="IPR002491">
    <property type="entry name" value="ABC_transptr_periplasmic_BD"/>
</dbReference>
<dbReference type="PROSITE" id="PS50983">
    <property type="entry name" value="FE_B12_PBP"/>
    <property type="match status" value="1"/>
</dbReference>
<sequence length="292" mass="29959">MSPILQRARALLVALALVPPIDAIAAEAPGAKPAEAGRIVAAGAAATEILWDLGMADAIVGVDTTSSFPPEALKTKPNVGYFRKLSAEGLLSLKPTMIVAVAGAGPREVLDLVGQTGVRIVAVEESYTPEGVATRIEAIGAAVGRKDQAAALAARTRQGFDALATTRAALPRHPRVLFLIGLVNGRPMAAGRGTAADAMIGLAGGVNATTSFDGYKPLTDEAVIEAAPDVVVTMANGAEPLDADRVFGLAAFAATPAARDKRLVSMDGGDLLAFGPRTPEIATRLMQRLAPR</sequence>
<dbReference type="RefSeq" id="WP_407048685.1">
    <property type="nucleotide sequence ID" value="NZ_CP158568.1"/>
</dbReference>
<dbReference type="Gene3D" id="3.40.50.1980">
    <property type="entry name" value="Nitrogenase molybdenum iron protein domain"/>
    <property type="match status" value="2"/>
</dbReference>
<dbReference type="InterPro" id="IPR050902">
    <property type="entry name" value="ABC_Transporter_SBP"/>
</dbReference>
<dbReference type="PANTHER" id="PTHR30535">
    <property type="entry name" value="VITAMIN B12-BINDING PROTEIN"/>
    <property type="match status" value="1"/>
</dbReference>